<sequence>MVKVQKLPYLALKCLISQLGPKEKIDFSLCSEKCERAVKICTPKDSVEVTINFGVEKSYVSLATLITDKDVRLNTNKMCGNLGITVKNRCKTSLVLPCADYICDVLNSQVYGIVFSDSSMAKLVNFKKWLKKRQETLEYCEITESIPTNQLIYILDNFEAEFLSVDNEYFGNYEKAIKSKVLYMKQYSLVDLAHLAKSKLTKVELRSTLLSRNEINGILRAWIKGSIPSLSLLVITGITNHNIMSIVDGIELTELGVDVRNRYKGTFNEPKVIAGGWNVRRSDGEMATIKMSTNRNDRGRVMIRLVSHSLFLE</sequence>
<dbReference type="EMBL" id="GL379864">
    <property type="protein sequence ID" value="EGT57698.1"/>
    <property type="molecule type" value="Genomic_DNA"/>
</dbReference>
<evidence type="ECO:0000313" key="1">
    <source>
        <dbReference type="EMBL" id="EGT57698.1"/>
    </source>
</evidence>
<dbReference type="PANTHER" id="PTHR21503">
    <property type="entry name" value="F-BOX-CONTAINING HYPOTHETICAL PROTEIN C.ELEGANS"/>
    <property type="match status" value="1"/>
</dbReference>
<dbReference type="PANTHER" id="PTHR21503:SF8">
    <property type="entry name" value="F-BOX ASSOCIATED DOMAIN-CONTAINING PROTEIN-RELATED"/>
    <property type="match status" value="1"/>
</dbReference>
<evidence type="ECO:0000313" key="2">
    <source>
        <dbReference type="Proteomes" id="UP000008068"/>
    </source>
</evidence>
<dbReference type="Proteomes" id="UP000008068">
    <property type="component" value="Unassembled WGS sequence"/>
</dbReference>
<accession>G0NCW8</accession>
<name>G0NCW8_CAEBE</name>
<dbReference type="AlphaFoldDB" id="G0NCW8"/>
<dbReference type="InParanoid" id="G0NCW8"/>
<reference evidence="2" key="1">
    <citation type="submission" date="2011-07" db="EMBL/GenBank/DDBJ databases">
        <authorList>
            <consortium name="Caenorhabditis brenneri Sequencing and Analysis Consortium"/>
            <person name="Wilson R.K."/>
        </authorList>
    </citation>
    <scope>NUCLEOTIDE SEQUENCE [LARGE SCALE GENOMIC DNA]</scope>
    <source>
        <strain evidence="2">PB2801</strain>
    </source>
</reference>
<protein>
    <recommendedName>
        <fullName evidence="3">F-box associated domain-containing protein</fullName>
    </recommendedName>
</protein>
<organism evidence="2">
    <name type="scientific">Caenorhabditis brenneri</name>
    <name type="common">Nematode worm</name>
    <dbReference type="NCBI Taxonomy" id="135651"/>
    <lineage>
        <taxon>Eukaryota</taxon>
        <taxon>Metazoa</taxon>
        <taxon>Ecdysozoa</taxon>
        <taxon>Nematoda</taxon>
        <taxon>Chromadorea</taxon>
        <taxon>Rhabditida</taxon>
        <taxon>Rhabditina</taxon>
        <taxon>Rhabditomorpha</taxon>
        <taxon>Rhabditoidea</taxon>
        <taxon>Rhabditidae</taxon>
        <taxon>Peloderinae</taxon>
        <taxon>Caenorhabditis</taxon>
    </lineage>
</organism>
<gene>
    <name evidence="1" type="ORF">CAEBREN_09369</name>
</gene>
<keyword evidence="2" id="KW-1185">Reference proteome</keyword>
<evidence type="ECO:0008006" key="3">
    <source>
        <dbReference type="Google" id="ProtNLM"/>
    </source>
</evidence>
<dbReference type="HOGENOM" id="CLU_889142_0_0_1"/>
<proteinExistence type="predicted"/>